<evidence type="ECO:0000256" key="10">
    <source>
        <dbReference type="ARBA" id="ARBA00023004"/>
    </source>
</evidence>
<dbReference type="RefSeq" id="WP_184708294.1">
    <property type="nucleotide sequence ID" value="NZ_JACHBG010000013.1"/>
</dbReference>
<comment type="catalytic activity">
    <reaction evidence="14 15">
        <text>coproporphyrinogen III + 2 S-adenosyl-L-methionine = protoporphyrinogen IX + 2 5'-deoxyadenosine + 2 L-methionine + 2 CO2</text>
        <dbReference type="Rhea" id="RHEA:15425"/>
        <dbReference type="ChEBI" id="CHEBI:16526"/>
        <dbReference type="ChEBI" id="CHEBI:17319"/>
        <dbReference type="ChEBI" id="CHEBI:57307"/>
        <dbReference type="ChEBI" id="CHEBI:57309"/>
        <dbReference type="ChEBI" id="CHEBI:57844"/>
        <dbReference type="ChEBI" id="CHEBI:59789"/>
        <dbReference type="EC" id="1.3.98.3"/>
    </reaction>
</comment>
<comment type="similarity">
    <text evidence="3 15">Belongs to the anaerobic coproporphyrinogen-III oxidase family.</text>
</comment>
<dbReference type="EC" id="1.3.98.3" evidence="15"/>
<keyword evidence="12 15" id="KW-0627">Porphyrin biosynthesis</keyword>
<sequence length="448" mass="49262">MAIDRLARYTQPVPRYTSYPTAPHFHAGIDSACYAEWLSETDPENPVSLYLHVPFCDRLCWFCGCHTKQVRRYDPVTEYLDALRAEIALTAAAFSDRRRVNAIHFGGGSPTMIEPADIANLRAKLDNAFDLDPDCAISIEIDPRNMDGEKLEAWRRFGMTRASLGVQDFDPHVQHAINRLQSLEQTQLVVQSLRDAGIGSINLDIIYGLPLQTTETLLRTVDLALSMRPNRLALFGYAHVPWMKKHQSLIDQDSLPGPAARFDMAMAGAARLADAGYVPLGIDHFALESDSLANAAAAGRLRRNFQGYTTDEAETLIGLGASSIGKLPQGYIQNTTSTADYIRSVRGGSFATARGFELSPSDRIIGRLIESLMCNFSFSINDLKRAFGSDLGSLPVETARIATSEGAMVFFDGDVFSVSAEGLPFVRVIASRFDRYLQASKARHSAAV</sequence>
<feature type="binding site" evidence="17">
    <location>
        <position position="56"/>
    </location>
    <ligand>
        <name>[4Fe-4S] cluster</name>
        <dbReference type="ChEBI" id="CHEBI:49883"/>
        <note>4Fe-4S-S-AdoMet</note>
    </ligand>
</feature>
<dbReference type="InterPro" id="IPR004558">
    <property type="entry name" value="Coprogen_oxidase_HemN"/>
</dbReference>
<proteinExistence type="inferred from homology"/>
<feature type="binding site" evidence="16">
    <location>
        <position position="204"/>
    </location>
    <ligand>
        <name>S-adenosyl-L-methionine</name>
        <dbReference type="ChEBI" id="CHEBI:59789"/>
        <label>2</label>
    </ligand>
</feature>
<protein>
    <recommendedName>
        <fullName evidence="15">Coproporphyrinogen-III oxidase</fullName>
        <ecNumber evidence="15">1.3.98.3</ecNumber>
    </recommendedName>
</protein>
<keyword evidence="7 15" id="KW-0949">S-adenosyl-L-methionine</keyword>
<reference evidence="19 20" key="1">
    <citation type="submission" date="2020-08" db="EMBL/GenBank/DDBJ databases">
        <title>Genomic Encyclopedia of Type Strains, Phase IV (KMG-V): Genome sequencing to study the core and pangenomes of soil and plant-associated prokaryotes.</title>
        <authorList>
            <person name="Whitman W."/>
        </authorList>
    </citation>
    <scope>NUCLEOTIDE SEQUENCE [LARGE SCALE GENOMIC DNA]</scope>
    <source>
        <strain evidence="19 20">SEMIA 4060</strain>
    </source>
</reference>
<dbReference type="PANTHER" id="PTHR13932:SF6">
    <property type="entry name" value="OXYGEN-INDEPENDENT COPROPORPHYRINOGEN III OXIDASE"/>
    <property type="match status" value="1"/>
</dbReference>
<comment type="function">
    <text evidence="13">Involved in the heme biosynthesis. Catalyzes the anaerobic oxidative decarboxylation of propionate groups of rings A and B of coproporphyrinogen III to yield the vinyl groups in protoporphyrinogen IX.</text>
</comment>
<evidence type="ECO:0000256" key="7">
    <source>
        <dbReference type="ARBA" id="ARBA00022691"/>
    </source>
</evidence>
<evidence type="ECO:0000256" key="13">
    <source>
        <dbReference type="ARBA" id="ARBA00024295"/>
    </source>
</evidence>
<feature type="binding site" evidence="16">
    <location>
        <begin position="62"/>
        <end position="64"/>
    </location>
    <ligand>
        <name>S-adenosyl-L-methionine</name>
        <dbReference type="ChEBI" id="CHEBI:59789"/>
        <label>2</label>
    </ligand>
</feature>
<dbReference type="GO" id="GO:0051539">
    <property type="term" value="F:4 iron, 4 sulfur cluster binding"/>
    <property type="evidence" value="ECO:0007669"/>
    <property type="project" value="UniProtKB-KW"/>
</dbReference>
<dbReference type="SFLD" id="SFLDG01082">
    <property type="entry name" value="B12-binding_domain_containing"/>
    <property type="match status" value="1"/>
</dbReference>
<feature type="binding site" evidence="17">
    <location>
        <position position="60"/>
    </location>
    <ligand>
        <name>[4Fe-4S] cluster</name>
        <dbReference type="ChEBI" id="CHEBI:49883"/>
        <note>4Fe-4S-S-AdoMet</note>
    </ligand>
</feature>
<comment type="subcellular location">
    <subcellularLocation>
        <location evidence="1 15">Cytoplasm</location>
    </subcellularLocation>
</comment>
<dbReference type="CDD" id="cd01335">
    <property type="entry name" value="Radical_SAM"/>
    <property type="match status" value="1"/>
</dbReference>
<comment type="caution">
    <text evidence="19">The sequence shown here is derived from an EMBL/GenBank/DDBJ whole genome shotgun (WGS) entry which is preliminary data.</text>
</comment>
<dbReference type="Gene3D" id="1.10.10.920">
    <property type="match status" value="1"/>
</dbReference>
<comment type="cofactor">
    <cofactor evidence="15 17">
        <name>[4Fe-4S] cluster</name>
        <dbReference type="ChEBI" id="CHEBI:49883"/>
    </cofactor>
    <text evidence="15 17">Binds 1 [4Fe-4S] cluster. The cluster is coordinated with 3 cysteines and an exchangeable S-adenosyl-L-methionine.</text>
</comment>
<feature type="binding site" evidence="16">
    <location>
        <position position="50"/>
    </location>
    <ligand>
        <name>S-adenosyl-L-methionine</name>
        <dbReference type="ChEBI" id="CHEBI:59789"/>
        <label>1</label>
    </ligand>
</feature>
<evidence type="ECO:0000259" key="18">
    <source>
        <dbReference type="PROSITE" id="PS51918"/>
    </source>
</evidence>
<dbReference type="GO" id="GO:0005737">
    <property type="term" value="C:cytoplasm"/>
    <property type="evidence" value="ECO:0007669"/>
    <property type="project" value="UniProtKB-SubCell"/>
</dbReference>
<evidence type="ECO:0000256" key="11">
    <source>
        <dbReference type="ARBA" id="ARBA00023014"/>
    </source>
</evidence>
<dbReference type="InterPro" id="IPR006638">
    <property type="entry name" value="Elp3/MiaA/NifB-like_rSAM"/>
</dbReference>
<evidence type="ECO:0000256" key="15">
    <source>
        <dbReference type="PIRNR" id="PIRNR000167"/>
    </source>
</evidence>
<evidence type="ECO:0000256" key="6">
    <source>
        <dbReference type="ARBA" id="ARBA00022490"/>
    </source>
</evidence>
<evidence type="ECO:0000313" key="20">
    <source>
        <dbReference type="Proteomes" id="UP000565576"/>
    </source>
</evidence>
<dbReference type="PROSITE" id="PS51918">
    <property type="entry name" value="RADICAL_SAM"/>
    <property type="match status" value="1"/>
</dbReference>
<evidence type="ECO:0000256" key="9">
    <source>
        <dbReference type="ARBA" id="ARBA00023002"/>
    </source>
</evidence>
<dbReference type="GO" id="GO:0046872">
    <property type="term" value="F:metal ion binding"/>
    <property type="evidence" value="ECO:0007669"/>
    <property type="project" value="UniProtKB-KW"/>
</dbReference>
<organism evidence="19 20">
    <name type="scientific">Rhizobium lusitanum</name>
    <dbReference type="NCBI Taxonomy" id="293958"/>
    <lineage>
        <taxon>Bacteria</taxon>
        <taxon>Pseudomonadati</taxon>
        <taxon>Pseudomonadota</taxon>
        <taxon>Alphaproteobacteria</taxon>
        <taxon>Hyphomicrobiales</taxon>
        <taxon>Rhizobiaceae</taxon>
        <taxon>Rhizobium/Agrobacterium group</taxon>
        <taxon>Rhizobium</taxon>
    </lineage>
</organism>
<keyword evidence="6 15" id="KW-0963">Cytoplasm</keyword>
<evidence type="ECO:0000256" key="14">
    <source>
        <dbReference type="ARBA" id="ARBA00048321"/>
    </source>
</evidence>
<feature type="domain" description="Radical SAM core" evidence="18">
    <location>
        <begin position="41"/>
        <end position="275"/>
    </location>
</feature>
<comment type="pathway">
    <text evidence="2 15">Porphyrin-containing compound metabolism; protoporphyrin-IX biosynthesis; protoporphyrinogen-IX from coproporphyrinogen-III (AdoMet route): step 1/1.</text>
</comment>
<dbReference type="SFLD" id="SFLDS00029">
    <property type="entry name" value="Radical_SAM"/>
    <property type="match status" value="1"/>
</dbReference>
<comment type="subunit">
    <text evidence="4">Monomer.</text>
</comment>
<evidence type="ECO:0000256" key="17">
    <source>
        <dbReference type="PIRSR" id="PIRSR000167-2"/>
    </source>
</evidence>
<dbReference type="InterPro" id="IPR007197">
    <property type="entry name" value="rSAM"/>
</dbReference>
<feature type="binding site" evidence="16">
    <location>
        <position position="107"/>
    </location>
    <ligand>
        <name>S-adenosyl-L-methionine</name>
        <dbReference type="ChEBI" id="CHEBI:59789"/>
        <label>1</label>
    </ligand>
</feature>
<evidence type="ECO:0000256" key="4">
    <source>
        <dbReference type="ARBA" id="ARBA00011245"/>
    </source>
</evidence>
<dbReference type="Gene3D" id="3.80.30.20">
    <property type="entry name" value="tm_1862 like domain"/>
    <property type="match status" value="1"/>
</dbReference>
<evidence type="ECO:0000256" key="5">
    <source>
        <dbReference type="ARBA" id="ARBA00022485"/>
    </source>
</evidence>
<dbReference type="GO" id="GO:0051989">
    <property type="term" value="F:coproporphyrinogen dehydrogenase activity"/>
    <property type="evidence" value="ECO:0007669"/>
    <property type="project" value="UniProtKB-EC"/>
</dbReference>
<dbReference type="InterPro" id="IPR058240">
    <property type="entry name" value="rSAM_sf"/>
</dbReference>
<keyword evidence="5 15" id="KW-0004">4Fe-4S</keyword>
<feature type="binding site" evidence="16">
    <location>
        <position position="324"/>
    </location>
    <ligand>
        <name>S-adenosyl-L-methionine</name>
        <dbReference type="ChEBI" id="CHEBI:59789"/>
        <label>1</label>
    </ligand>
</feature>
<name>A0A7X0IV73_9HYPH</name>
<dbReference type="GO" id="GO:0006782">
    <property type="term" value="P:protoporphyrinogen IX biosynthetic process"/>
    <property type="evidence" value="ECO:0007669"/>
    <property type="project" value="UniProtKB-UniPathway"/>
</dbReference>
<dbReference type="InterPro" id="IPR023404">
    <property type="entry name" value="rSAM_horseshoe"/>
</dbReference>
<dbReference type="EMBL" id="JACHBG010000013">
    <property type="protein sequence ID" value="MBB6487424.1"/>
    <property type="molecule type" value="Genomic_DNA"/>
</dbReference>
<keyword evidence="10 15" id="KW-0408">Iron</keyword>
<dbReference type="UniPathway" id="UPA00251">
    <property type="reaction ID" value="UER00323"/>
</dbReference>
<accession>A0A7X0IV73</accession>
<dbReference type="SUPFAM" id="SSF102114">
    <property type="entry name" value="Radical SAM enzymes"/>
    <property type="match status" value="1"/>
</dbReference>
<dbReference type="Pfam" id="PF04055">
    <property type="entry name" value="Radical_SAM"/>
    <property type="match status" value="1"/>
</dbReference>
<evidence type="ECO:0000256" key="16">
    <source>
        <dbReference type="PIRSR" id="PIRSR000167-1"/>
    </source>
</evidence>
<dbReference type="NCBIfam" id="TIGR00538">
    <property type="entry name" value="hemN"/>
    <property type="match status" value="1"/>
</dbReference>
<dbReference type="AlphaFoldDB" id="A0A7X0IV73"/>
<dbReference type="GO" id="GO:0004109">
    <property type="term" value="F:coproporphyrinogen oxidase activity"/>
    <property type="evidence" value="ECO:0007669"/>
    <property type="project" value="InterPro"/>
</dbReference>
<dbReference type="InterPro" id="IPR034505">
    <property type="entry name" value="Coproporphyrinogen-III_oxidase"/>
</dbReference>
<dbReference type="PIRSF" id="PIRSF000167">
    <property type="entry name" value="HemN"/>
    <property type="match status" value="1"/>
</dbReference>
<evidence type="ECO:0000256" key="8">
    <source>
        <dbReference type="ARBA" id="ARBA00022723"/>
    </source>
</evidence>
<feature type="binding site" evidence="16">
    <location>
        <position position="167"/>
    </location>
    <ligand>
        <name>S-adenosyl-L-methionine</name>
        <dbReference type="ChEBI" id="CHEBI:59789"/>
        <label>2</label>
    </ligand>
</feature>
<dbReference type="Proteomes" id="UP000565576">
    <property type="component" value="Unassembled WGS sequence"/>
</dbReference>
<evidence type="ECO:0000313" key="19">
    <source>
        <dbReference type="EMBL" id="MBB6487424.1"/>
    </source>
</evidence>
<feature type="binding site" evidence="16">
    <location>
        <position position="140"/>
    </location>
    <ligand>
        <name>S-adenosyl-L-methionine</name>
        <dbReference type="ChEBI" id="CHEBI:59789"/>
        <label>1</label>
    </ligand>
</feature>
<dbReference type="SMART" id="SM00729">
    <property type="entry name" value="Elp3"/>
    <property type="match status" value="1"/>
</dbReference>
<gene>
    <name evidence="19" type="ORF">GGD46_004726</name>
</gene>
<dbReference type="SFLD" id="SFLDG01065">
    <property type="entry name" value="anaerobic_coproporphyrinogen-I"/>
    <property type="match status" value="1"/>
</dbReference>
<feature type="binding site" evidence="16">
    <location>
        <position position="238"/>
    </location>
    <ligand>
        <name>S-adenosyl-L-methionine</name>
        <dbReference type="ChEBI" id="CHEBI:59789"/>
        <label>2</label>
    </ligand>
</feature>
<dbReference type="PANTHER" id="PTHR13932">
    <property type="entry name" value="COPROPORPHYRINIGEN III OXIDASE"/>
    <property type="match status" value="1"/>
</dbReference>
<keyword evidence="11 15" id="KW-0411">Iron-sulfur</keyword>
<evidence type="ECO:0000256" key="2">
    <source>
        <dbReference type="ARBA" id="ARBA00004785"/>
    </source>
</evidence>
<feature type="binding site" evidence="16">
    <location>
        <position position="179"/>
    </location>
    <ligand>
        <name>S-adenosyl-L-methionine</name>
        <dbReference type="ChEBI" id="CHEBI:59789"/>
        <label>2</label>
    </ligand>
</feature>
<evidence type="ECO:0000256" key="12">
    <source>
        <dbReference type="ARBA" id="ARBA00023244"/>
    </source>
</evidence>
<keyword evidence="9 15" id="KW-0560">Oxidoreductase</keyword>
<evidence type="ECO:0000256" key="3">
    <source>
        <dbReference type="ARBA" id="ARBA00005493"/>
    </source>
</evidence>
<keyword evidence="8 15" id="KW-0479">Metal-binding</keyword>
<feature type="binding site" evidence="17">
    <location>
        <position position="63"/>
    </location>
    <ligand>
        <name>[4Fe-4S] cluster</name>
        <dbReference type="ChEBI" id="CHEBI:49883"/>
        <note>4Fe-4S-S-AdoMet</note>
    </ligand>
</feature>
<evidence type="ECO:0000256" key="1">
    <source>
        <dbReference type="ARBA" id="ARBA00004496"/>
    </source>
</evidence>